<dbReference type="OrthoDB" id="9763018at2"/>
<dbReference type="InterPro" id="IPR003660">
    <property type="entry name" value="HAMP_dom"/>
</dbReference>
<keyword evidence="7" id="KW-0812">Transmembrane</keyword>
<dbReference type="GO" id="GO:0005886">
    <property type="term" value="C:plasma membrane"/>
    <property type="evidence" value="ECO:0007669"/>
    <property type="project" value="TreeGrafter"/>
</dbReference>
<evidence type="ECO:0000259" key="9">
    <source>
        <dbReference type="PROSITE" id="PS50885"/>
    </source>
</evidence>
<keyword evidence="11" id="KW-1185">Reference proteome</keyword>
<dbReference type="PROSITE" id="PS50111">
    <property type="entry name" value="CHEMOTAXIS_TRANSDUC_2"/>
    <property type="match status" value="1"/>
</dbReference>
<dbReference type="HOGENOM" id="CLU_000445_107_16_4"/>
<accession>Q21RG7</accession>
<gene>
    <name evidence="10" type="ordered locus">Rfer_3937</name>
</gene>
<dbReference type="CDD" id="cd19411">
    <property type="entry name" value="MCP2201-like_sensor"/>
    <property type="match status" value="1"/>
</dbReference>
<dbReference type="CDD" id="cd11386">
    <property type="entry name" value="MCP_signal"/>
    <property type="match status" value="1"/>
</dbReference>
<proteinExistence type="inferred from homology"/>
<evidence type="ECO:0000256" key="4">
    <source>
        <dbReference type="PROSITE-ProRule" id="PRU00284"/>
    </source>
</evidence>
<keyword evidence="5" id="KW-0175">Coiled coil</keyword>
<dbReference type="Pfam" id="PF12729">
    <property type="entry name" value="4HB_MCP_1"/>
    <property type="match status" value="1"/>
</dbReference>
<dbReference type="GO" id="GO:0006935">
    <property type="term" value="P:chemotaxis"/>
    <property type="evidence" value="ECO:0007669"/>
    <property type="project" value="TreeGrafter"/>
</dbReference>
<dbReference type="Pfam" id="PF00015">
    <property type="entry name" value="MCPsignal"/>
    <property type="match status" value="1"/>
</dbReference>
<protein>
    <submittedName>
        <fullName evidence="10">Methyl-accepting chemotaxis sensory transducer</fullName>
    </submittedName>
</protein>
<dbReference type="EMBL" id="CP000267">
    <property type="protein sequence ID" value="ABD71636.1"/>
    <property type="molecule type" value="Genomic_DNA"/>
</dbReference>
<keyword evidence="7" id="KW-1133">Transmembrane helix</keyword>
<dbReference type="KEGG" id="rfr:Rfer_3937"/>
<dbReference type="PROSITE" id="PS50885">
    <property type="entry name" value="HAMP"/>
    <property type="match status" value="1"/>
</dbReference>
<dbReference type="InterPro" id="IPR047347">
    <property type="entry name" value="YvaQ-like_sensor"/>
</dbReference>
<dbReference type="InterPro" id="IPR004089">
    <property type="entry name" value="MCPsignal_dom"/>
</dbReference>
<dbReference type="SUPFAM" id="SSF58104">
    <property type="entry name" value="Methyl-accepting chemotaxis protein (MCP) signaling domain"/>
    <property type="match status" value="1"/>
</dbReference>
<feature type="compositionally biased region" description="Polar residues" evidence="6">
    <location>
        <begin position="527"/>
        <end position="539"/>
    </location>
</feature>
<evidence type="ECO:0000256" key="3">
    <source>
        <dbReference type="ARBA" id="ARBA00029447"/>
    </source>
</evidence>
<feature type="domain" description="Methyl-accepting transducer" evidence="8">
    <location>
        <begin position="273"/>
        <end position="502"/>
    </location>
</feature>
<evidence type="ECO:0000256" key="1">
    <source>
        <dbReference type="ARBA" id="ARBA00004370"/>
    </source>
</evidence>
<dbReference type="GO" id="GO:0007165">
    <property type="term" value="P:signal transduction"/>
    <property type="evidence" value="ECO:0007669"/>
    <property type="project" value="UniProtKB-KW"/>
</dbReference>
<dbReference type="AlphaFoldDB" id="Q21RG7"/>
<feature type="region of interest" description="Disordered" evidence="6">
    <location>
        <begin position="522"/>
        <end position="589"/>
    </location>
</feature>
<comment type="subcellular location">
    <subcellularLocation>
        <location evidence="1">Membrane</location>
    </subcellularLocation>
</comment>
<dbReference type="STRING" id="338969.Rfer_3937"/>
<feature type="coiled-coil region" evidence="5">
    <location>
        <begin position="292"/>
        <end position="329"/>
    </location>
</feature>
<evidence type="ECO:0000259" key="8">
    <source>
        <dbReference type="PROSITE" id="PS50111"/>
    </source>
</evidence>
<evidence type="ECO:0000256" key="6">
    <source>
        <dbReference type="SAM" id="MobiDB-lite"/>
    </source>
</evidence>
<dbReference type="FunFam" id="1.10.287.950:FF:000001">
    <property type="entry name" value="Methyl-accepting chemotaxis sensory transducer"/>
    <property type="match status" value="1"/>
</dbReference>
<keyword evidence="7" id="KW-0472">Membrane</keyword>
<reference evidence="11" key="1">
    <citation type="submission" date="2006-02" db="EMBL/GenBank/DDBJ databases">
        <title>Complete sequence of chromosome of Rhodoferax ferrireducens DSM 15236.</title>
        <authorList>
            <person name="Copeland A."/>
            <person name="Lucas S."/>
            <person name="Lapidus A."/>
            <person name="Barry K."/>
            <person name="Detter J.C."/>
            <person name="Glavina del Rio T."/>
            <person name="Hammon N."/>
            <person name="Israni S."/>
            <person name="Pitluck S."/>
            <person name="Brettin T."/>
            <person name="Bruce D."/>
            <person name="Han C."/>
            <person name="Tapia R."/>
            <person name="Gilna P."/>
            <person name="Kiss H."/>
            <person name="Schmutz J."/>
            <person name="Larimer F."/>
            <person name="Land M."/>
            <person name="Kyrpides N."/>
            <person name="Ivanova N."/>
            <person name="Richardson P."/>
        </authorList>
    </citation>
    <scope>NUCLEOTIDE SEQUENCE [LARGE SCALE GENOMIC DNA]</scope>
    <source>
        <strain evidence="11">ATCC BAA-621 / DSM 15236 / T118</strain>
    </source>
</reference>
<dbReference type="eggNOG" id="COG0840">
    <property type="taxonomic scope" value="Bacteria"/>
</dbReference>
<sequence length="589" mass="61604">MALFTNMKVSTRLALGFGAIVLIGTAISIFGALKMRTLAGNLDEVANNRMVKTFQFAAYKDNLNIVASSVRNMVITQDNNLRNGEKKKIEESRAANAKLLAQLEQSTHSPQATEFLKIIKETGPRYYIGIDKVSELASRGADASAGSELMGDVQNLQNTLFKAVGDSMALQQTLAAKLANEAAAEAAASMTVLISLALLMLLIGTGVGWAITRNLSRSLGGEPAELCDAVSRVADGDLSARLQLRTGDTASVLAAVERMQTSLTRVVGTVRQGSESVASASAEIAQGNQDLSARTEQQASALEETAASMEELSATVKQNADNAKQANQLAQSASTVAIQGGHMVSQVVDTMKGINDASRKISDIISVIDGIAFQTNILALNAAVEAARAGEQGRGFAVVASEVRSLAGRSANAAKEIKSLINTSVERVEQGTAQVDQAGATMTEVVGSIRRVTDLMGEITAASVEQSQGVAQVGEAVTQMDQTTQQNAALVEEMAAAASSLQTQAQDLVGTVAVFKLSQDDVGGRAHNTTPQRTINTHPTPVDRTLESGAKTKIVPSPAPRSLAAPVTTAHKTPRAATANAGGDDWESF</sequence>
<dbReference type="SMART" id="SM00283">
    <property type="entry name" value="MA"/>
    <property type="match status" value="1"/>
</dbReference>
<dbReference type="PANTHER" id="PTHR43531:SF14">
    <property type="entry name" value="METHYL-ACCEPTING CHEMOTAXIS PROTEIN I-RELATED"/>
    <property type="match status" value="1"/>
</dbReference>
<evidence type="ECO:0000313" key="11">
    <source>
        <dbReference type="Proteomes" id="UP000008332"/>
    </source>
</evidence>
<keyword evidence="4" id="KW-0807">Transducer</keyword>
<keyword evidence="2" id="KW-0488">Methylation</keyword>
<dbReference type="RefSeq" id="WP_011466198.1">
    <property type="nucleotide sequence ID" value="NC_007908.1"/>
</dbReference>
<evidence type="ECO:0000313" key="10">
    <source>
        <dbReference type="EMBL" id="ABD71636.1"/>
    </source>
</evidence>
<dbReference type="PANTHER" id="PTHR43531">
    <property type="entry name" value="PROTEIN ICFG"/>
    <property type="match status" value="1"/>
</dbReference>
<evidence type="ECO:0000256" key="2">
    <source>
        <dbReference type="ARBA" id="ARBA00022481"/>
    </source>
</evidence>
<name>Q21RG7_ALBFT</name>
<dbReference type="Gene3D" id="1.10.287.950">
    <property type="entry name" value="Methyl-accepting chemotaxis protein"/>
    <property type="match status" value="1"/>
</dbReference>
<comment type="similarity">
    <text evidence="3">Belongs to the methyl-accepting chemotaxis (MCP) protein family.</text>
</comment>
<dbReference type="GO" id="GO:0004888">
    <property type="term" value="F:transmembrane signaling receptor activity"/>
    <property type="evidence" value="ECO:0007669"/>
    <property type="project" value="TreeGrafter"/>
</dbReference>
<organism evidence="10 11">
    <name type="scientific">Albidiferax ferrireducens (strain ATCC BAA-621 / DSM 15236 / T118)</name>
    <name type="common">Rhodoferax ferrireducens</name>
    <dbReference type="NCBI Taxonomy" id="338969"/>
    <lineage>
        <taxon>Bacteria</taxon>
        <taxon>Pseudomonadati</taxon>
        <taxon>Pseudomonadota</taxon>
        <taxon>Betaproteobacteria</taxon>
        <taxon>Burkholderiales</taxon>
        <taxon>Comamonadaceae</taxon>
        <taxon>Rhodoferax</taxon>
    </lineage>
</organism>
<dbReference type="InterPro" id="IPR051310">
    <property type="entry name" value="MCP_chemotaxis"/>
</dbReference>
<evidence type="ECO:0000256" key="5">
    <source>
        <dbReference type="SAM" id="Coils"/>
    </source>
</evidence>
<feature type="transmembrane region" description="Helical" evidence="7">
    <location>
        <begin position="187"/>
        <end position="211"/>
    </location>
</feature>
<feature type="domain" description="HAMP" evidence="9">
    <location>
        <begin position="228"/>
        <end position="268"/>
    </location>
</feature>
<feature type="transmembrane region" description="Helical" evidence="7">
    <location>
        <begin position="12"/>
        <end position="33"/>
    </location>
</feature>
<dbReference type="Proteomes" id="UP000008332">
    <property type="component" value="Chromosome"/>
</dbReference>
<evidence type="ECO:0000256" key="7">
    <source>
        <dbReference type="SAM" id="Phobius"/>
    </source>
</evidence>
<dbReference type="InterPro" id="IPR024478">
    <property type="entry name" value="HlyB_4HB_MCP"/>
</dbReference>